<feature type="domain" description="Fibronectin type-III" evidence="5">
    <location>
        <begin position="54"/>
        <end position="151"/>
    </location>
</feature>
<reference evidence="7" key="1">
    <citation type="submission" date="2022-12" db="EMBL/GenBank/DDBJ databases">
        <title>New Phytohabitans aurantiacus sp. RD004123 nov., an actinomycete isolated from soil.</title>
        <authorList>
            <person name="Triningsih D.W."/>
            <person name="Harunari E."/>
            <person name="Igarashi Y."/>
        </authorList>
    </citation>
    <scope>NUCLEOTIDE SEQUENCE</scope>
    <source>
        <strain evidence="7">RD004123</strain>
    </source>
</reference>
<dbReference type="SUPFAM" id="SSF49265">
    <property type="entry name" value="Fibronectin type III"/>
    <property type="match status" value="2"/>
</dbReference>
<dbReference type="EMBL" id="BSDI01000071">
    <property type="protein sequence ID" value="GLI02863.1"/>
    <property type="molecule type" value="Genomic_DNA"/>
</dbReference>
<dbReference type="SUPFAM" id="SSF49384">
    <property type="entry name" value="Carbohydrate-binding domain"/>
    <property type="match status" value="1"/>
</dbReference>
<evidence type="ECO:0000256" key="2">
    <source>
        <dbReference type="ARBA" id="ARBA00023277"/>
    </source>
</evidence>
<dbReference type="Gene3D" id="2.60.40.290">
    <property type="match status" value="1"/>
</dbReference>
<evidence type="ECO:0000313" key="8">
    <source>
        <dbReference type="Proteomes" id="UP001144280"/>
    </source>
</evidence>
<dbReference type="Pfam" id="PF00041">
    <property type="entry name" value="fn3"/>
    <property type="match status" value="1"/>
</dbReference>
<dbReference type="SMART" id="SM00060">
    <property type="entry name" value="FN3"/>
    <property type="match status" value="2"/>
</dbReference>
<sequence length="355" mass="36198">MTRRQLVVALLATVVASLTVIGAVALVVPRADAGMVSPTLTVTPPSTTPFPPGATTNLVASVVRTGSVTLTWTAAPRGCCVIAAYDITYTQAFNDIVWQTSVAGTATTATISTLSRASEYRFSVSARDDQGRRGGAASVTFVTPATDTGPDTTPPSKPADFAASNVTAASATLSWSPSTDDVGVTGYQVYKFDGLWASTLVATVTGTSYTALLSPGRNLFYIRARDAAGNVSLAAGTISVNGTGTPTTGPTPCRVVYTVQSQWTGGFVAAVTVHNQSSVALNGWTLGFRFTGDQRITSAWGVSVFQNGAVVTADSAAWNGAIPVGGSASFGFQGSWVGGNPAPTAFTLNGGPCTA</sequence>
<dbReference type="InterPro" id="IPR012291">
    <property type="entry name" value="CBM2_carb-bd_dom_sf"/>
</dbReference>
<keyword evidence="2" id="KW-0119">Carbohydrate metabolism</keyword>
<evidence type="ECO:0008006" key="9">
    <source>
        <dbReference type="Google" id="ProtNLM"/>
    </source>
</evidence>
<organism evidence="7 8">
    <name type="scientific">Phytohabitans aurantiacus</name>
    <dbReference type="NCBI Taxonomy" id="3016789"/>
    <lineage>
        <taxon>Bacteria</taxon>
        <taxon>Bacillati</taxon>
        <taxon>Actinomycetota</taxon>
        <taxon>Actinomycetes</taxon>
        <taxon>Micromonosporales</taxon>
        <taxon>Micromonosporaceae</taxon>
    </lineage>
</organism>
<dbReference type="Proteomes" id="UP001144280">
    <property type="component" value="Unassembled WGS sequence"/>
</dbReference>
<evidence type="ECO:0000259" key="5">
    <source>
        <dbReference type="PROSITE" id="PS50853"/>
    </source>
</evidence>
<dbReference type="InterPro" id="IPR001919">
    <property type="entry name" value="CBD2"/>
</dbReference>
<keyword evidence="3" id="KW-0326">Glycosidase</keyword>
<keyword evidence="3" id="KW-0378">Hydrolase</keyword>
<dbReference type="PANTHER" id="PTHR46708">
    <property type="entry name" value="TENASCIN"/>
    <property type="match status" value="1"/>
</dbReference>
<dbReference type="Gene3D" id="2.60.40.10">
    <property type="entry name" value="Immunoglobulins"/>
    <property type="match status" value="2"/>
</dbReference>
<dbReference type="InterPro" id="IPR050991">
    <property type="entry name" value="ECM_Regulatory_Proteins"/>
</dbReference>
<dbReference type="InterPro" id="IPR036116">
    <property type="entry name" value="FN3_sf"/>
</dbReference>
<feature type="domain" description="CBM2" evidence="6">
    <location>
        <begin position="246"/>
        <end position="355"/>
    </location>
</feature>
<feature type="domain" description="Fibronectin type-III" evidence="5">
    <location>
        <begin position="154"/>
        <end position="246"/>
    </location>
</feature>
<accession>A0ABQ5R904</accession>
<dbReference type="InterPro" id="IPR013783">
    <property type="entry name" value="Ig-like_fold"/>
</dbReference>
<dbReference type="PANTHER" id="PTHR46708:SF2">
    <property type="entry name" value="FIBRONECTIN TYPE-III DOMAIN-CONTAINING PROTEIN"/>
    <property type="match status" value="1"/>
</dbReference>
<keyword evidence="4" id="KW-0624">Polysaccharide degradation</keyword>
<evidence type="ECO:0000256" key="4">
    <source>
        <dbReference type="ARBA" id="ARBA00023326"/>
    </source>
</evidence>
<evidence type="ECO:0000256" key="3">
    <source>
        <dbReference type="ARBA" id="ARBA00023295"/>
    </source>
</evidence>
<evidence type="ECO:0000256" key="1">
    <source>
        <dbReference type="ARBA" id="ARBA00022737"/>
    </source>
</evidence>
<gene>
    <name evidence="7" type="ORF">Pa4123_81410</name>
</gene>
<protein>
    <recommendedName>
        <fullName evidence="9">Hydrolase</fullName>
    </recommendedName>
</protein>
<evidence type="ECO:0000313" key="7">
    <source>
        <dbReference type="EMBL" id="GLI02863.1"/>
    </source>
</evidence>
<keyword evidence="8" id="KW-1185">Reference proteome</keyword>
<evidence type="ECO:0000259" key="6">
    <source>
        <dbReference type="PROSITE" id="PS51173"/>
    </source>
</evidence>
<dbReference type="InterPro" id="IPR008965">
    <property type="entry name" value="CBM2/CBM3_carb-bd_dom_sf"/>
</dbReference>
<dbReference type="RefSeq" id="WP_281904638.1">
    <property type="nucleotide sequence ID" value="NZ_BSDI01000071.1"/>
</dbReference>
<comment type="caution">
    <text evidence="7">The sequence shown here is derived from an EMBL/GenBank/DDBJ whole genome shotgun (WGS) entry which is preliminary data.</text>
</comment>
<dbReference type="InterPro" id="IPR003961">
    <property type="entry name" value="FN3_dom"/>
</dbReference>
<dbReference type="PROSITE" id="PS51173">
    <property type="entry name" value="CBM2"/>
    <property type="match status" value="1"/>
</dbReference>
<keyword evidence="1" id="KW-0677">Repeat</keyword>
<dbReference type="Pfam" id="PF00553">
    <property type="entry name" value="CBM_2"/>
    <property type="match status" value="1"/>
</dbReference>
<dbReference type="CDD" id="cd00063">
    <property type="entry name" value="FN3"/>
    <property type="match status" value="2"/>
</dbReference>
<dbReference type="SMART" id="SM00637">
    <property type="entry name" value="CBD_II"/>
    <property type="match status" value="1"/>
</dbReference>
<proteinExistence type="predicted"/>
<name>A0ABQ5R904_9ACTN</name>
<dbReference type="PROSITE" id="PS50853">
    <property type="entry name" value="FN3"/>
    <property type="match status" value="2"/>
</dbReference>